<evidence type="ECO:0000313" key="5">
    <source>
        <dbReference type="RefSeq" id="XP_038863693.1"/>
    </source>
</evidence>
<keyword evidence="1" id="KW-1133">Transmembrane helix</keyword>
<evidence type="ECO:0000256" key="1">
    <source>
        <dbReference type="SAM" id="Phobius"/>
    </source>
</evidence>
<name>A0A8U1C6L5_SALNM</name>
<accession>A0A8U1C6L5</accession>
<dbReference type="KEGG" id="snh:120058787"/>
<protein>
    <submittedName>
        <fullName evidence="3 4">Probable glutamate receptor</fullName>
    </submittedName>
</protein>
<dbReference type="AlphaFoldDB" id="A0A8U1C6L5"/>
<keyword evidence="1" id="KW-0472">Membrane</keyword>
<proteinExistence type="predicted"/>
<dbReference type="RefSeq" id="XP_038863455.1">
    <property type="nucleotide sequence ID" value="XM_039007527.1"/>
</dbReference>
<dbReference type="RefSeq" id="XP_038863456.1">
    <property type="nucleotide sequence ID" value="XM_039007528.1"/>
</dbReference>
<evidence type="ECO:0000313" key="3">
    <source>
        <dbReference type="RefSeq" id="XP_038863455.1"/>
    </source>
</evidence>
<keyword evidence="2" id="KW-1185">Reference proteome</keyword>
<sequence>MMKNITVAILQLSESGELAFLQSKWWASSCLPEGGQAPHALQPHLLRGLFLLLALGLGLGLLMALLELASKARSQAKEQKKSCCSVLLAELSQRFGSRGAKAGTETSEKSKA</sequence>
<dbReference type="RefSeq" id="XP_038863693.1">
    <property type="nucleotide sequence ID" value="XM_039007765.1"/>
</dbReference>
<evidence type="ECO:0000313" key="2">
    <source>
        <dbReference type="Proteomes" id="UP000808372"/>
    </source>
</evidence>
<dbReference type="KEGG" id="snh:120058788"/>
<keyword evidence="3 4" id="KW-0675">Receptor</keyword>
<evidence type="ECO:0000313" key="4">
    <source>
        <dbReference type="RefSeq" id="XP_038863456.1"/>
    </source>
</evidence>
<gene>
    <name evidence="5" type="primary">LOC120059007</name>
    <name evidence="3" type="synonym">LOC120058787</name>
    <name evidence="4" type="synonym">LOC120058788</name>
</gene>
<organism evidence="2 5">
    <name type="scientific">Salvelinus namaycush</name>
    <name type="common">Lake trout</name>
    <name type="synonym">Salmo namaycush</name>
    <dbReference type="NCBI Taxonomy" id="8040"/>
    <lineage>
        <taxon>Eukaryota</taxon>
        <taxon>Metazoa</taxon>
        <taxon>Chordata</taxon>
        <taxon>Craniata</taxon>
        <taxon>Vertebrata</taxon>
        <taxon>Euteleostomi</taxon>
        <taxon>Actinopterygii</taxon>
        <taxon>Neopterygii</taxon>
        <taxon>Teleostei</taxon>
        <taxon>Protacanthopterygii</taxon>
        <taxon>Salmoniformes</taxon>
        <taxon>Salmonidae</taxon>
        <taxon>Salmoninae</taxon>
        <taxon>Salvelinus</taxon>
    </lineage>
</organism>
<dbReference type="KEGG" id="snh:120059007"/>
<dbReference type="Proteomes" id="UP000808372">
    <property type="component" value="Chromosome 14"/>
</dbReference>
<feature type="transmembrane region" description="Helical" evidence="1">
    <location>
        <begin position="45"/>
        <end position="66"/>
    </location>
</feature>
<dbReference type="GeneID" id="120059007"/>
<reference evidence="3 4" key="1">
    <citation type="submission" date="2025-04" db="UniProtKB">
        <authorList>
            <consortium name="RefSeq"/>
        </authorList>
    </citation>
    <scope>IDENTIFICATION</scope>
    <source>
        <tissue evidence="3 4">White muscle</tissue>
    </source>
</reference>
<keyword evidence="1" id="KW-0812">Transmembrane</keyword>